<organism evidence="1 2">
    <name type="scientific">Anaerosacchariphilus polymeriproducens</name>
    <dbReference type="NCBI Taxonomy" id="1812858"/>
    <lineage>
        <taxon>Bacteria</taxon>
        <taxon>Bacillati</taxon>
        <taxon>Bacillota</taxon>
        <taxon>Clostridia</taxon>
        <taxon>Lachnospirales</taxon>
        <taxon>Lachnospiraceae</taxon>
        <taxon>Anaerosacchariphilus</taxon>
    </lineage>
</organism>
<dbReference type="AlphaFoldDB" id="A0A371ARU9"/>
<dbReference type="Proteomes" id="UP000255036">
    <property type="component" value="Unassembled WGS sequence"/>
</dbReference>
<comment type="caution">
    <text evidence="1">The sequence shown here is derived from an EMBL/GenBank/DDBJ whole genome shotgun (WGS) entry which is preliminary data.</text>
</comment>
<evidence type="ECO:0000313" key="2">
    <source>
        <dbReference type="Proteomes" id="UP000255036"/>
    </source>
</evidence>
<dbReference type="RefSeq" id="WP_115483381.1">
    <property type="nucleotide sequence ID" value="NZ_QRCT01000050.1"/>
</dbReference>
<proteinExistence type="predicted"/>
<keyword evidence="2" id="KW-1185">Reference proteome</keyword>
<gene>
    <name evidence="1" type="ORF">DWV06_16885</name>
</gene>
<protein>
    <submittedName>
        <fullName evidence="1">Uncharacterized protein</fullName>
    </submittedName>
</protein>
<sequence>MARPTKEMELRKETEATILKALKLNHTDEKYLRDQVDEYMKFYDNLARINAKLEKDLEIELLKEKRQITKEMRSILLFLGLKPEEQGAGTIEAL</sequence>
<dbReference type="OrthoDB" id="9961116at2"/>
<dbReference type="EMBL" id="QRCT01000050">
    <property type="protein sequence ID" value="RDU22200.1"/>
    <property type="molecule type" value="Genomic_DNA"/>
</dbReference>
<accession>A0A371ARU9</accession>
<name>A0A371ARU9_9FIRM</name>
<reference evidence="1 2" key="1">
    <citation type="submission" date="2018-07" db="EMBL/GenBank/DDBJ databases">
        <title>Anaerosacharophilus polymeroproducens gen. nov. sp. nov., an anaerobic bacterium isolated from salt field.</title>
        <authorList>
            <person name="Kim W."/>
            <person name="Yang S.-H."/>
            <person name="Oh J."/>
            <person name="Lee J.-H."/>
            <person name="Kwon K.K."/>
        </authorList>
    </citation>
    <scope>NUCLEOTIDE SEQUENCE [LARGE SCALE GENOMIC DNA]</scope>
    <source>
        <strain evidence="1 2">MCWD5</strain>
    </source>
</reference>
<evidence type="ECO:0000313" key="1">
    <source>
        <dbReference type="EMBL" id="RDU22200.1"/>
    </source>
</evidence>